<keyword evidence="1" id="KW-0378">Hydrolase</keyword>
<dbReference type="Proteomes" id="UP000321947">
    <property type="component" value="Unassembled WGS sequence"/>
</dbReference>
<keyword evidence="1" id="KW-0645">Protease</keyword>
<protein>
    <submittedName>
        <fullName evidence="1">Gag protease polyprotein</fullName>
    </submittedName>
</protein>
<dbReference type="EMBL" id="SSTD01012658">
    <property type="protein sequence ID" value="TYK08518.1"/>
    <property type="molecule type" value="Genomic_DNA"/>
</dbReference>
<dbReference type="GO" id="GO:0008233">
    <property type="term" value="F:peptidase activity"/>
    <property type="evidence" value="ECO:0007669"/>
    <property type="project" value="UniProtKB-KW"/>
</dbReference>
<dbReference type="GO" id="GO:0006508">
    <property type="term" value="P:proteolysis"/>
    <property type="evidence" value="ECO:0007669"/>
    <property type="project" value="UniProtKB-KW"/>
</dbReference>
<evidence type="ECO:0000313" key="1">
    <source>
        <dbReference type="EMBL" id="TYK08518.1"/>
    </source>
</evidence>
<organism evidence="1 2">
    <name type="scientific">Cucumis melo var. makuwa</name>
    <name type="common">Oriental melon</name>
    <dbReference type="NCBI Taxonomy" id="1194695"/>
    <lineage>
        <taxon>Eukaryota</taxon>
        <taxon>Viridiplantae</taxon>
        <taxon>Streptophyta</taxon>
        <taxon>Embryophyta</taxon>
        <taxon>Tracheophyta</taxon>
        <taxon>Spermatophyta</taxon>
        <taxon>Magnoliopsida</taxon>
        <taxon>eudicotyledons</taxon>
        <taxon>Gunneridae</taxon>
        <taxon>Pentapetalae</taxon>
        <taxon>rosids</taxon>
        <taxon>fabids</taxon>
        <taxon>Cucurbitales</taxon>
        <taxon>Cucurbitaceae</taxon>
        <taxon>Benincaseae</taxon>
        <taxon>Cucumis</taxon>
    </lineage>
</organism>
<comment type="caution">
    <text evidence="1">The sequence shown here is derived from an EMBL/GenBank/DDBJ whole genome shotgun (WGS) entry which is preliminary data.</text>
</comment>
<reference evidence="1 2" key="1">
    <citation type="submission" date="2019-08" db="EMBL/GenBank/DDBJ databases">
        <title>Draft genome sequences of two oriental melons (Cucumis melo L. var makuwa).</title>
        <authorList>
            <person name="Kwon S.-Y."/>
        </authorList>
    </citation>
    <scope>NUCLEOTIDE SEQUENCE [LARGE SCALE GENOMIC DNA]</scope>
    <source>
        <strain evidence="2">cv. Chang Bougi</strain>
        <tissue evidence="1">Leaf</tissue>
    </source>
</reference>
<accession>A0A5D3CBF1</accession>
<name>A0A5D3CBF1_CUCMM</name>
<dbReference type="AlphaFoldDB" id="A0A5D3CBF1"/>
<gene>
    <name evidence="1" type="ORF">E5676_scaffold323G00550</name>
</gene>
<evidence type="ECO:0000313" key="2">
    <source>
        <dbReference type="Proteomes" id="UP000321947"/>
    </source>
</evidence>
<proteinExistence type="predicted"/>
<sequence length="270" mass="29996">MPRYAKRCIGAISCCPIDLASPCSGPIGTPERVKPTVVEAKHLRDFWKYNSKTFDGSLEDPPRPRCDNLGAVQREFLCQILLGQLEVVANEIAMIDKFVNSLRLDLQGFVRAFRPTTNVDALRPTVDMSLHEKADPSKTTEKWSTWHRQEIATAGKTLRELPACRSCGRSHGGRCLTGSGEIVFPTTRQEAKQASIVMTGMLPILGSNNERRQCQTTNCREKKPRLKNSSPMSIENIGRTSLKSRLEISPNPSNLNAATVVDTRCQCPEN</sequence>